<dbReference type="GO" id="GO:0015031">
    <property type="term" value="P:protein transport"/>
    <property type="evidence" value="ECO:0007669"/>
    <property type="project" value="TreeGrafter"/>
</dbReference>
<accession>A0AAD1UQL0</accession>
<dbReference type="Pfam" id="PF02752">
    <property type="entry name" value="Arrestin_C"/>
    <property type="match status" value="1"/>
</dbReference>
<dbReference type="InterPro" id="IPR011021">
    <property type="entry name" value="Arrestin-like_N"/>
</dbReference>
<sequence>MGNNCATAETEFGSIFVRLDQKAPYSGQILNGTVYLELKQNYPAQSVSVGLEGCEAFDWGKGKGGGTNLNFTLKKELVNKATVLYTFSEAGALAGQYSFPFQFQVPSDLPSSFYSLGIKPKKALVKYVFRGILRSSEKTVKDLTFESVLPINEVSQISLSEIHLSTCDSITSWFGMKKHGVASLSIKIPKDYFTTKEMIRIKASIDNSQCDLPVKKIFVALKQLTERRKYNGAFESLTDTTDSLILPIWLNNYEEVGAFESTEGFTRDIEINLKYVTGTLLKKNFDEISDYSDKEIMLVQDLQASSSGSYTTISYHITIKLCYGIASRRSTKIRIPIFLKNPESETPDQIHIPADFNPLELQTASPIIPAPIPSPHLL</sequence>
<evidence type="ECO:0008006" key="5">
    <source>
        <dbReference type="Google" id="ProtNLM"/>
    </source>
</evidence>
<proteinExistence type="predicted"/>
<dbReference type="Gene3D" id="2.60.40.640">
    <property type="match status" value="2"/>
</dbReference>
<dbReference type="AlphaFoldDB" id="A0AAD1UQL0"/>
<dbReference type="EMBL" id="CAMPGE010013753">
    <property type="protein sequence ID" value="CAI2372466.1"/>
    <property type="molecule type" value="Genomic_DNA"/>
</dbReference>
<keyword evidence="4" id="KW-1185">Reference proteome</keyword>
<dbReference type="GO" id="GO:0005737">
    <property type="term" value="C:cytoplasm"/>
    <property type="evidence" value="ECO:0007669"/>
    <property type="project" value="TreeGrafter"/>
</dbReference>
<evidence type="ECO:0000313" key="4">
    <source>
        <dbReference type="Proteomes" id="UP001295684"/>
    </source>
</evidence>
<dbReference type="PANTHER" id="PTHR11188:SF17">
    <property type="entry name" value="FI21816P1"/>
    <property type="match status" value="1"/>
</dbReference>
<dbReference type="InterPro" id="IPR050357">
    <property type="entry name" value="Arrestin_domain-protein"/>
</dbReference>
<feature type="domain" description="Arrestin-like N-terminal" evidence="1">
    <location>
        <begin position="20"/>
        <end position="141"/>
    </location>
</feature>
<organism evidence="3 4">
    <name type="scientific">Euplotes crassus</name>
    <dbReference type="NCBI Taxonomy" id="5936"/>
    <lineage>
        <taxon>Eukaryota</taxon>
        <taxon>Sar</taxon>
        <taxon>Alveolata</taxon>
        <taxon>Ciliophora</taxon>
        <taxon>Intramacronucleata</taxon>
        <taxon>Spirotrichea</taxon>
        <taxon>Hypotrichia</taxon>
        <taxon>Euplotida</taxon>
        <taxon>Euplotidae</taxon>
        <taxon>Moneuplotes</taxon>
    </lineage>
</organism>
<evidence type="ECO:0000259" key="1">
    <source>
        <dbReference type="Pfam" id="PF00339"/>
    </source>
</evidence>
<dbReference type="PANTHER" id="PTHR11188">
    <property type="entry name" value="ARRESTIN DOMAIN CONTAINING PROTEIN"/>
    <property type="match status" value="1"/>
</dbReference>
<comment type="caution">
    <text evidence="3">The sequence shown here is derived from an EMBL/GenBank/DDBJ whole genome shotgun (WGS) entry which is preliminary data.</text>
</comment>
<dbReference type="Proteomes" id="UP001295684">
    <property type="component" value="Unassembled WGS sequence"/>
</dbReference>
<dbReference type="SUPFAM" id="SSF81296">
    <property type="entry name" value="E set domains"/>
    <property type="match status" value="2"/>
</dbReference>
<dbReference type="InterPro" id="IPR014752">
    <property type="entry name" value="Arrestin-like_C"/>
</dbReference>
<dbReference type="Pfam" id="PF00339">
    <property type="entry name" value="Arrestin_N"/>
    <property type="match status" value="1"/>
</dbReference>
<evidence type="ECO:0000313" key="3">
    <source>
        <dbReference type="EMBL" id="CAI2372466.1"/>
    </source>
</evidence>
<name>A0AAD1UQL0_EUPCR</name>
<protein>
    <recommendedName>
        <fullName evidence="5">Arrestin-like N-terminal domain-containing protein</fullName>
    </recommendedName>
</protein>
<dbReference type="InterPro" id="IPR014756">
    <property type="entry name" value="Ig_E-set"/>
</dbReference>
<dbReference type="InterPro" id="IPR011022">
    <property type="entry name" value="Arrestin_C-like"/>
</dbReference>
<feature type="domain" description="Arrestin C-terminal-like" evidence="2">
    <location>
        <begin position="180"/>
        <end position="339"/>
    </location>
</feature>
<gene>
    <name evidence="3" type="ORF">ECRASSUSDP1_LOCUS13797</name>
</gene>
<evidence type="ECO:0000259" key="2">
    <source>
        <dbReference type="Pfam" id="PF02752"/>
    </source>
</evidence>
<reference evidence="3" key="1">
    <citation type="submission" date="2023-07" db="EMBL/GenBank/DDBJ databases">
        <authorList>
            <consortium name="AG Swart"/>
            <person name="Singh M."/>
            <person name="Singh A."/>
            <person name="Seah K."/>
            <person name="Emmerich C."/>
        </authorList>
    </citation>
    <scope>NUCLEOTIDE SEQUENCE</scope>
    <source>
        <strain evidence="3">DP1</strain>
    </source>
</reference>